<dbReference type="EMBL" id="HG994362">
    <property type="protein sequence ID" value="CAF2249877.1"/>
    <property type="molecule type" value="Genomic_DNA"/>
</dbReference>
<dbReference type="Proteomes" id="UP001295469">
    <property type="component" value="Chromosome A08"/>
</dbReference>
<proteinExistence type="predicted"/>
<dbReference type="AlphaFoldDB" id="A0A817AK91"/>
<accession>A0A817AK91</accession>
<organism evidence="1">
    <name type="scientific">Brassica napus</name>
    <name type="common">Rape</name>
    <dbReference type="NCBI Taxonomy" id="3708"/>
    <lineage>
        <taxon>Eukaryota</taxon>
        <taxon>Viridiplantae</taxon>
        <taxon>Streptophyta</taxon>
        <taxon>Embryophyta</taxon>
        <taxon>Tracheophyta</taxon>
        <taxon>Spermatophyta</taxon>
        <taxon>Magnoliopsida</taxon>
        <taxon>eudicotyledons</taxon>
        <taxon>Gunneridae</taxon>
        <taxon>Pentapetalae</taxon>
        <taxon>rosids</taxon>
        <taxon>malvids</taxon>
        <taxon>Brassicales</taxon>
        <taxon>Brassicaceae</taxon>
        <taxon>Brassiceae</taxon>
        <taxon>Brassica</taxon>
    </lineage>
</organism>
<protein>
    <submittedName>
        <fullName evidence="1">(rape) hypothetical protein</fullName>
    </submittedName>
</protein>
<name>A0A817AK91_BRANA</name>
<feature type="non-terminal residue" evidence="1">
    <location>
        <position position="1"/>
    </location>
</feature>
<evidence type="ECO:0000313" key="1">
    <source>
        <dbReference type="EMBL" id="CAF2249877.1"/>
    </source>
</evidence>
<sequence length="55" mass="6417">LILSSILAEFGFLVLIGLNKVPNIVIHLFHFVSRLNWCLADHFMMGYDFDFLEFV</sequence>
<gene>
    <name evidence="1" type="ORF">DARMORV10_A08P23640.1</name>
</gene>
<reference evidence="1" key="1">
    <citation type="submission" date="2021-01" db="EMBL/GenBank/DDBJ databases">
        <authorList>
            <consortium name="Genoscope - CEA"/>
            <person name="William W."/>
        </authorList>
    </citation>
    <scope>NUCLEOTIDE SEQUENCE</scope>
</reference>